<organism evidence="5 6">
    <name type="scientific">Cirrhinus molitorella</name>
    <name type="common">mud carp</name>
    <dbReference type="NCBI Taxonomy" id="172907"/>
    <lineage>
        <taxon>Eukaryota</taxon>
        <taxon>Metazoa</taxon>
        <taxon>Chordata</taxon>
        <taxon>Craniata</taxon>
        <taxon>Vertebrata</taxon>
        <taxon>Euteleostomi</taxon>
        <taxon>Actinopterygii</taxon>
        <taxon>Neopterygii</taxon>
        <taxon>Teleostei</taxon>
        <taxon>Ostariophysi</taxon>
        <taxon>Cypriniformes</taxon>
        <taxon>Cyprinidae</taxon>
        <taxon>Labeoninae</taxon>
        <taxon>Labeonini</taxon>
        <taxon>Cirrhinus</taxon>
    </lineage>
</organism>
<evidence type="ECO:0000256" key="1">
    <source>
        <dbReference type="ARBA" id="ARBA00022737"/>
    </source>
</evidence>
<protein>
    <submittedName>
        <fullName evidence="5">Uncharacterized protein</fullName>
    </submittedName>
</protein>
<dbReference type="Pfam" id="PF00059">
    <property type="entry name" value="Lectin_C"/>
    <property type="match status" value="1"/>
</dbReference>
<dbReference type="InterPro" id="IPR036116">
    <property type="entry name" value="FN3_sf"/>
</dbReference>
<feature type="domain" description="Fibronectin type-III" evidence="4">
    <location>
        <begin position="645"/>
        <end position="737"/>
    </location>
</feature>
<keyword evidence="2" id="KW-0732">Signal</keyword>
<evidence type="ECO:0000313" key="6">
    <source>
        <dbReference type="Proteomes" id="UP001558613"/>
    </source>
</evidence>
<dbReference type="SUPFAM" id="SSF56436">
    <property type="entry name" value="C-type lectin-like"/>
    <property type="match status" value="2"/>
</dbReference>
<evidence type="ECO:0000256" key="2">
    <source>
        <dbReference type="SAM" id="SignalP"/>
    </source>
</evidence>
<dbReference type="CDD" id="cd00037">
    <property type="entry name" value="CLECT"/>
    <property type="match status" value="1"/>
</dbReference>
<dbReference type="Gene3D" id="2.60.40.10">
    <property type="entry name" value="Immunoglobulins"/>
    <property type="match status" value="4"/>
</dbReference>
<dbReference type="PROSITE" id="PS50041">
    <property type="entry name" value="C_TYPE_LECTIN_2"/>
    <property type="match status" value="1"/>
</dbReference>
<dbReference type="InterPro" id="IPR001304">
    <property type="entry name" value="C-type_lectin-like"/>
</dbReference>
<dbReference type="InterPro" id="IPR016187">
    <property type="entry name" value="CTDL_fold"/>
</dbReference>
<dbReference type="EMBL" id="JAYMGO010000024">
    <property type="protein sequence ID" value="KAL1248240.1"/>
    <property type="molecule type" value="Genomic_DNA"/>
</dbReference>
<evidence type="ECO:0000259" key="4">
    <source>
        <dbReference type="PROSITE" id="PS50853"/>
    </source>
</evidence>
<reference evidence="5 6" key="1">
    <citation type="submission" date="2023-09" db="EMBL/GenBank/DDBJ databases">
        <authorList>
            <person name="Wang M."/>
        </authorList>
    </citation>
    <scope>NUCLEOTIDE SEQUENCE [LARGE SCALE GENOMIC DNA]</scope>
    <source>
        <strain evidence="5">GT-2023</strain>
        <tissue evidence="5">Liver</tissue>
    </source>
</reference>
<dbReference type="PROSITE" id="PS50853">
    <property type="entry name" value="FN3"/>
    <property type="match status" value="2"/>
</dbReference>
<dbReference type="PANTHER" id="PTHR46708">
    <property type="entry name" value="TENASCIN"/>
    <property type="match status" value="1"/>
</dbReference>
<dbReference type="Proteomes" id="UP001558613">
    <property type="component" value="Unassembled WGS sequence"/>
</dbReference>
<gene>
    <name evidence="5" type="ORF">QQF64_021558</name>
</gene>
<sequence length="790" mass="88564">MNTLWLPLLLSSVIWAEEQYFPQSPNATWDEARLYCQSCFKELTTITSRNIHLIVNNLSVDYWVGLRKSYNGSFPWAAWSNGDPVTYQNWYPGHPVPNKEKKLIPICSSTTQSPLTTPMSTPMSTLKQTTTVASAPMTSTISQNFTSNDTCPILADMLLCLNMTCYDLESAMSVCMGTPPVTHNTTTYSPTPETTTFSTTFTATTHGTTTDSTTASNCIFEPEPDPEQYIEDACVVLLSFGMWKEENCNKSLPFVCYDERFFGQIYVSDVNTSAANVSWTEGPGAENISHYRVEITKGKNQTFNLTFYQTFNQTDLFEHIQDLTAGTLYTVQVFPVKCGRDLNPQNISFYTKPSDVQNLTVVKIEKDFAILSWTEPEGNYHFYSIHVKCKSNDSFADKDQKCQSENCTIVNLIPGYEYEFTVKAVVNETIGGVPSNISDYTKPSTVMNLQQSKEKYSTFINASWDAPEGGHSGYRYCLKKVDHKFKCDNCNIITNSSITVSDSNSTANYNITDCTEQKARTIFIDVGNKSDGTEFCLCVAALTKNGNLSGDPVAIPAYTKPNKVTLHLSTDYQSMNASWEIEGNHEQFKVNIKTDAYVYNPMTVYTKDLNHTFTDLKAGVYYTVSVVTFNGDLTSDAATCSDYTRPAKPAWVKATAYKTTIELSWGAPISSGDASINYSVKYNTIFWNSFTEINTNKTKLSIPNLRPGTRYDFNVSVVAGNLTSDPATNYTHTDPEKRTLVLTMLCSSEKALQCNETATQNGLYEKLKEVFTAKFQDWVHWNLRWVVRSP</sequence>
<dbReference type="Gene3D" id="3.10.100.10">
    <property type="entry name" value="Mannose-Binding Protein A, subunit A"/>
    <property type="match status" value="1"/>
</dbReference>
<proteinExistence type="predicted"/>
<keyword evidence="1" id="KW-0677">Repeat</keyword>
<evidence type="ECO:0000259" key="3">
    <source>
        <dbReference type="PROSITE" id="PS50041"/>
    </source>
</evidence>
<feature type="domain" description="Fibronectin type-III" evidence="4">
    <location>
        <begin position="352"/>
        <end position="445"/>
    </location>
</feature>
<evidence type="ECO:0000313" key="5">
    <source>
        <dbReference type="EMBL" id="KAL1248240.1"/>
    </source>
</evidence>
<feature type="domain" description="C-type lectin" evidence="3">
    <location>
        <begin position="15"/>
        <end position="95"/>
    </location>
</feature>
<comment type="caution">
    <text evidence="5">The sequence shown here is derived from an EMBL/GenBank/DDBJ whole genome shotgun (WGS) entry which is preliminary data.</text>
</comment>
<dbReference type="CDD" id="cd00063">
    <property type="entry name" value="FN3"/>
    <property type="match status" value="3"/>
</dbReference>
<dbReference type="InterPro" id="IPR016186">
    <property type="entry name" value="C-type_lectin-like/link_sf"/>
</dbReference>
<accession>A0ABR3L5P5</accession>
<dbReference type="SUPFAM" id="SSF49265">
    <property type="entry name" value="Fibronectin type III"/>
    <property type="match status" value="2"/>
</dbReference>
<dbReference type="Pfam" id="PF00041">
    <property type="entry name" value="fn3"/>
    <property type="match status" value="3"/>
</dbReference>
<dbReference type="SMART" id="SM00060">
    <property type="entry name" value="FN3"/>
    <property type="match status" value="5"/>
</dbReference>
<dbReference type="InterPro" id="IPR013783">
    <property type="entry name" value="Ig-like_fold"/>
</dbReference>
<name>A0ABR3L5P5_9TELE</name>
<keyword evidence="6" id="KW-1185">Reference proteome</keyword>
<dbReference type="PANTHER" id="PTHR46708:SF11">
    <property type="entry name" value="RECEPTOR-TYPE TYROSINE-PROTEIN PHOSPHATASE ETA-LIKE"/>
    <property type="match status" value="1"/>
</dbReference>
<feature type="chain" id="PRO_5047130347" evidence="2">
    <location>
        <begin position="17"/>
        <end position="790"/>
    </location>
</feature>
<dbReference type="InterPro" id="IPR050991">
    <property type="entry name" value="ECM_Regulatory_Proteins"/>
</dbReference>
<feature type="signal peptide" evidence="2">
    <location>
        <begin position="1"/>
        <end position="16"/>
    </location>
</feature>
<dbReference type="InterPro" id="IPR003961">
    <property type="entry name" value="FN3_dom"/>
</dbReference>